<dbReference type="EMBL" id="BK016252">
    <property type="protein sequence ID" value="DAG05186.1"/>
    <property type="molecule type" value="Genomic_DNA"/>
</dbReference>
<evidence type="ECO:0000313" key="1">
    <source>
        <dbReference type="EMBL" id="DAG05186.1"/>
    </source>
</evidence>
<proteinExistence type="predicted"/>
<name>A0A8S5VEJ2_9CAUD</name>
<organism evidence="1">
    <name type="scientific">Siphoviridae sp. ctSXZ3</name>
    <dbReference type="NCBI Taxonomy" id="2825510"/>
    <lineage>
        <taxon>Viruses</taxon>
        <taxon>Duplodnaviria</taxon>
        <taxon>Heunggongvirae</taxon>
        <taxon>Uroviricota</taxon>
        <taxon>Caudoviricetes</taxon>
    </lineage>
</organism>
<reference evidence="1" key="1">
    <citation type="journal article" date="2021" name="Proc. Natl. Acad. Sci. U.S.A.">
        <title>A Catalog of Tens of Thousands of Viruses from Human Metagenomes Reveals Hidden Associations with Chronic Diseases.</title>
        <authorList>
            <person name="Tisza M.J."/>
            <person name="Buck C.B."/>
        </authorList>
    </citation>
    <scope>NUCLEOTIDE SEQUENCE</scope>
    <source>
        <strain evidence="1">CtSXZ3</strain>
    </source>
</reference>
<accession>A0A8S5VEJ2</accession>
<protein>
    <submittedName>
        <fullName evidence="1">Receptor Binding Protein</fullName>
    </submittedName>
</protein>
<keyword evidence="1" id="KW-0675">Receptor</keyword>
<sequence length="531" mass="57613">MAVTSGFFNAVSSDRTYSAEQFGQLFTGIISDGVFHSVGQALRCDAIGGSTVRVRAGRAWCRGTWLDNSGDYDISVQPNSSGTLERYDAIVLRFNKRQDVRANTIEYLQGVAAASAVKPTLQRDALIYEMPIAWIRRPRNASSVSGADIQIAVGTTDCPYITGPLQTISVDAVVTSLNSMISSLQQTTQKAVEQVEKDLKTAGDAKNQFMTWLQDAEASLGNSPNVSQITQALNKATSAESKAQTALTNSTQAASDAASARATAEGVATKAQTALDKAQQYEVRLTTAETNAAKAAALIPRVEVLEKTQAKGGLRNNSLGSRITSDQYNDIHNGTFATVGVGSYWQLGDLKYVVVGTDCSLSDFHHVVVMPDKVAFKSQYSESDNISVGYKGSRLGLFTKTDWKNAMPAWSASGFDPYVPGISERWSSGLTGGTVSSSEFVVQYFGLPTETHLFGRSWNGQVSPHEAGYCEEQFDLFRLAPWKRACDQSYWTRNLKSNTVACGVTKSGMPDAWYINNTSMYVRPYFLIGMP</sequence>